<organism evidence="1 2">
    <name type="scientific">Corynebacterium guangdongense</name>
    <dbReference type="NCBI Taxonomy" id="1783348"/>
    <lineage>
        <taxon>Bacteria</taxon>
        <taxon>Bacillati</taxon>
        <taxon>Actinomycetota</taxon>
        <taxon>Actinomycetes</taxon>
        <taxon>Mycobacteriales</taxon>
        <taxon>Corynebacteriaceae</taxon>
        <taxon>Corynebacterium</taxon>
    </lineage>
</organism>
<sequence>MTTPNEYTRILTPEESLELLATQTFGRLVVQRTDDIDLFPLNYAVHDGKIYFRTAEGTKLFSVRLDHEVLFEADHVDHEAHEAWSVIIKGSARPLVSSAETLAAEDYGLEPWLPSFKYNFVEITPRDISGRKFRLGEEPQRY</sequence>
<dbReference type="SUPFAM" id="SSF50475">
    <property type="entry name" value="FMN-binding split barrel"/>
    <property type="match status" value="1"/>
</dbReference>
<name>A0ABU1ZTU3_9CORY</name>
<comment type="caution">
    <text evidence="1">The sequence shown here is derived from an EMBL/GenBank/DDBJ whole genome shotgun (WGS) entry which is preliminary data.</text>
</comment>
<protein>
    <submittedName>
        <fullName evidence="1">Nitroimidazol reductase NimA-like FMN-containing flavoprotein (Pyridoxamine 5'-phosphate oxidase superfamily)</fullName>
    </submittedName>
</protein>
<dbReference type="InterPro" id="IPR012349">
    <property type="entry name" value="Split_barrel_FMN-bd"/>
</dbReference>
<dbReference type="InterPro" id="IPR024747">
    <property type="entry name" value="Pyridox_Oxase-rel"/>
</dbReference>
<reference evidence="1" key="1">
    <citation type="submission" date="2023-07" db="EMBL/GenBank/DDBJ databases">
        <title>Sequencing the genomes of 1000 actinobacteria strains.</title>
        <authorList>
            <person name="Klenk H.-P."/>
        </authorList>
    </citation>
    <scope>NUCLEOTIDE SEQUENCE</scope>
    <source>
        <strain evidence="1">DSM 107476</strain>
    </source>
</reference>
<dbReference type="EMBL" id="JAVDXZ010000001">
    <property type="protein sequence ID" value="MDR7328350.1"/>
    <property type="molecule type" value="Genomic_DNA"/>
</dbReference>
<dbReference type="Pfam" id="PF12900">
    <property type="entry name" value="Pyridox_ox_2"/>
    <property type="match status" value="1"/>
</dbReference>
<dbReference type="Gene3D" id="2.30.110.10">
    <property type="entry name" value="Electron Transport, Fmn-binding Protein, Chain A"/>
    <property type="match status" value="1"/>
</dbReference>
<proteinExistence type="predicted"/>
<evidence type="ECO:0000313" key="2">
    <source>
        <dbReference type="Proteomes" id="UP001180840"/>
    </source>
</evidence>
<accession>A0ABU1ZTU3</accession>
<dbReference type="Proteomes" id="UP001180840">
    <property type="component" value="Unassembled WGS sequence"/>
</dbReference>
<keyword evidence="2" id="KW-1185">Reference proteome</keyword>
<gene>
    <name evidence="1" type="ORF">J2S39_000026</name>
</gene>
<evidence type="ECO:0000313" key="1">
    <source>
        <dbReference type="EMBL" id="MDR7328350.1"/>
    </source>
</evidence>
<dbReference type="RefSeq" id="WP_290197090.1">
    <property type="nucleotide sequence ID" value="NZ_CP047654.1"/>
</dbReference>